<dbReference type="Proteomes" id="UP001221898">
    <property type="component" value="Unassembled WGS sequence"/>
</dbReference>
<keyword evidence="2" id="KW-1185">Reference proteome</keyword>
<name>A0AAD7WL70_9TELE</name>
<organism evidence="1 2">
    <name type="scientific">Aldrovandia affinis</name>
    <dbReference type="NCBI Taxonomy" id="143900"/>
    <lineage>
        <taxon>Eukaryota</taxon>
        <taxon>Metazoa</taxon>
        <taxon>Chordata</taxon>
        <taxon>Craniata</taxon>
        <taxon>Vertebrata</taxon>
        <taxon>Euteleostomi</taxon>
        <taxon>Actinopterygii</taxon>
        <taxon>Neopterygii</taxon>
        <taxon>Teleostei</taxon>
        <taxon>Notacanthiformes</taxon>
        <taxon>Halosauridae</taxon>
        <taxon>Aldrovandia</taxon>
    </lineage>
</organism>
<gene>
    <name evidence="1" type="ORF">AAFF_G00398330</name>
</gene>
<sequence length="98" mass="10782">MTVSHKCSQVIIMDPRGSETRWGFFPIISLSDRTNGGNYGVHDGVLMKVQLIWLSDKTSRASLLSEAEAALRVGPAFLYSLPKDGEDGAWQRTISSLI</sequence>
<evidence type="ECO:0000313" key="2">
    <source>
        <dbReference type="Proteomes" id="UP001221898"/>
    </source>
</evidence>
<proteinExistence type="predicted"/>
<comment type="caution">
    <text evidence="1">The sequence shown here is derived from an EMBL/GenBank/DDBJ whole genome shotgun (WGS) entry which is preliminary data.</text>
</comment>
<accession>A0AAD7WL70</accession>
<evidence type="ECO:0000313" key="1">
    <source>
        <dbReference type="EMBL" id="KAJ8400139.1"/>
    </source>
</evidence>
<dbReference type="AlphaFoldDB" id="A0AAD7WL70"/>
<dbReference type="EMBL" id="JAINUG010000078">
    <property type="protein sequence ID" value="KAJ8400139.1"/>
    <property type="molecule type" value="Genomic_DNA"/>
</dbReference>
<protein>
    <submittedName>
        <fullName evidence="1">Uncharacterized protein</fullName>
    </submittedName>
</protein>
<reference evidence="1" key="1">
    <citation type="journal article" date="2023" name="Science">
        <title>Genome structures resolve the early diversification of teleost fishes.</title>
        <authorList>
            <person name="Parey E."/>
            <person name="Louis A."/>
            <person name="Montfort J."/>
            <person name="Bouchez O."/>
            <person name="Roques C."/>
            <person name="Iampietro C."/>
            <person name="Lluch J."/>
            <person name="Castinel A."/>
            <person name="Donnadieu C."/>
            <person name="Desvignes T."/>
            <person name="Floi Bucao C."/>
            <person name="Jouanno E."/>
            <person name="Wen M."/>
            <person name="Mejri S."/>
            <person name="Dirks R."/>
            <person name="Jansen H."/>
            <person name="Henkel C."/>
            <person name="Chen W.J."/>
            <person name="Zahm M."/>
            <person name="Cabau C."/>
            <person name="Klopp C."/>
            <person name="Thompson A.W."/>
            <person name="Robinson-Rechavi M."/>
            <person name="Braasch I."/>
            <person name="Lecointre G."/>
            <person name="Bobe J."/>
            <person name="Postlethwait J.H."/>
            <person name="Berthelot C."/>
            <person name="Roest Crollius H."/>
            <person name="Guiguen Y."/>
        </authorList>
    </citation>
    <scope>NUCLEOTIDE SEQUENCE</scope>
    <source>
        <strain evidence="1">NC1722</strain>
    </source>
</reference>